<dbReference type="SUPFAM" id="SSF56601">
    <property type="entry name" value="beta-lactamase/transpeptidase-like"/>
    <property type="match status" value="1"/>
</dbReference>
<gene>
    <name evidence="2" type="ORF">Ami103574_15620</name>
</gene>
<sequence>MFHSASIIKLPIYVEIMRRYSLGQLDLKQRVQVCKEDILPSCGAINLFLSVPFWTLEHYAIL</sequence>
<evidence type="ECO:0000313" key="3">
    <source>
        <dbReference type="Proteomes" id="UP000466848"/>
    </source>
</evidence>
<dbReference type="Proteomes" id="UP000466848">
    <property type="component" value="Chromosome"/>
</dbReference>
<accession>A0A858C0N9</accession>
<dbReference type="Pfam" id="PF13354">
    <property type="entry name" value="Beta-lactamase2"/>
    <property type="match status" value="1"/>
</dbReference>
<protein>
    <submittedName>
        <fullName evidence="2">Serine hydrolase</fullName>
    </submittedName>
</protein>
<reference evidence="2 3" key="1">
    <citation type="submission" date="2020-02" db="EMBL/GenBank/DDBJ databases">
        <authorList>
            <person name="Kim Y.B."/>
            <person name="Roh S.W."/>
        </authorList>
    </citation>
    <scope>NUCLEOTIDE SEQUENCE [LARGE SCALE GENOMIC DNA]</scope>
    <source>
        <strain evidence="2 3">DSM 103574</strain>
    </source>
</reference>
<dbReference type="EMBL" id="CP048649">
    <property type="protein sequence ID" value="QIB70634.1"/>
    <property type="molecule type" value="Genomic_DNA"/>
</dbReference>
<dbReference type="KEGG" id="abut:Ami103574_15620"/>
<dbReference type="Gene3D" id="3.40.710.10">
    <property type="entry name" value="DD-peptidase/beta-lactamase superfamily"/>
    <property type="match status" value="1"/>
</dbReference>
<evidence type="ECO:0000259" key="1">
    <source>
        <dbReference type="Pfam" id="PF13354"/>
    </source>
</evidence>
<organism evidence="2 3">
    <name type="scientific">Aminipila butyrica</name>
    <dbReference type="NCBI Taxonomy" id="433296"/>
    <lineage>
        <taxon>Bacteria</taxon>
        <taxon>Bacillati</taxon>
        <taxon>Bacillota</taxon>
        <taxon>Clostridia</taxon>
        <taxon>Peptostreptococcales</taxon>
        <taxon>Anaerovoracaceae</taxon>
        <taxon>Aminipila</taxon>
    </lineage>
</organism>
<evidence type="ECO:0000313" key="2">
    <source>
        <dbReference type="EMBL" id="QIB70634.1"/>
    </source>
</evidence>
<dbReference type="AlphaFoldDB" id="A0A858C0N9"/>
<dbReference type="GO" id="GO:0030655">
    <property type="term" value="P:beta-lactam antibiotic catabolic process"/>
    <property type="evidence" value="ECO:0007669"/>
    <property type="project" value="InterPro"/>
</dbReference>
<dbReference type="GO" id="GO:0008800">
    <property type="term" value="F:beta-lactamase activity"/>
    <property type="evidence" value="ECO:0007669"/>
    <property type="project" value="InterPro"/>
</dbReference>
<name>A0A858C0N9_9FIRM</name>
<feature type="domain" description="Beta-lactamase class A catalytic" evidence="1">
    <location>
        <begin position="2"/>
        <end position="49"/>
    </location>
</feature>
<keyword evidence="2" id="KW-0378">Hydrolase</keyword>
<proteinExistence type="predicted"/>
<keyword evidence="3" id="KW-1185">Reference proteome</keyword>
<dbReference type="InterPro" id="IPR012338">
    <property type="entry name" value="Beta-lactam/transpept-like"/>
</dbReference>
<dbReference type="InterPro" id="IPR045155">
    <property type="entry name" value="Beta-lactam_cat"/>
</dbReference>